<organism evidence="1 2">
    <name type="scientific">Blattamonas nauphoetae</name>
    <dbReference type="NCBI Taxonomy" id="2049346"/>
    <lineage>
        <taxon>Eukaryota</taxon>
        <taxon>Metamonada</taxon>
        <taxon>Preaxostyla</taxon>
        <taxon>Oxymonadida</taxon>
        <taxon>Blattamonas</taxon>
    </lineage>
</organism>
<keyword evidence="2" id="KW-1185">Reference proteome</keyword>
<accession>A0ABQ9Y4D5</accession>
<comment type="caution">
    <text evidence="1">The sequence shown here is derived from an EMBL/GenBank/DDBJ whole genome shotgun (WGS) entry which is preliminary data.</text>
</comment>
<dbReference type="EMBL" id="JARBJD010000036">
    <property type="protein sequence ID" value="KAK2958615.1"/>
    <property type="molecule type" value="Genomic_DNA"/>
</dbReference>
<evidence type="ECO:0000313" key="1">
    <source>
        <dbReference type="EMBL" id="KAK2958615.1"/>
    </source>
</evidence>
<dbReference type="InterPro" id="IPR011989">
    <property type="entry name" value="ARM-like"/>
</dbReference>
<dbReference type="Proteomes" id="UP001281761">
    <property type="component" value="Unassembled WGS sequence"/>
</dbReference>
<evidence type="ECO:0000313" key="2">
    <source>
        <dbReference type="Proteomes" id="UP001281761"/>
    </source>
</evidence>
<name>A0ABQ9Y4D5_9EUKA</name>
<gene>
    <name evidence="1" type="ORF">BLNAU_6384</name>
</gene>
<protein>
    <submittedName>
        <fullName evidence="1">Uncharacterized protein</fullName>
    </submittedName>
</protein>
<proteinExistence type="predicted"/>
<reference evidence="1 2" key="1">
    <citation type="journal article" date="2022" name="bioRxiv">
        <title>Genomics of Preaxostyla Flagellates Illuminates Evolutionary Transitions and the Path Towards Mitochondrial Loss.</title>
        <authorList>
            <person name="Novak L.V.F."/>
            <person name="Treitli S.C."/>
            <person name="Pyrih J."/>
            <person name="Halakuc P."/>
            <person name="Pipaliya S.V."/>
            <person name="Vacek V."/>
            <person name="Brzon O."/>
            <person name="Soukal P."/>
            <person name="Eme L."/>
            <person name="Dacks J.B."/>
            <person name="Karnkowska A."/>
            <person name="Elias M."/>
            <person name="Hampl V."/>
        </authorList>
    </citation>
    <scope>NUCLEOTIDE SEQUENCE [LARGE SCALE GENOMIC DNA]</scope>
    <source>
        <strain evidence="1">NAU3</strain>
        <tissue evidence="1">Gut</tissue>
    </source>
</reference>
<dbReference type="Gene3D" id="1.25.10.10">
    <property type="entry name" value="Leucine-rich Repeat Variant"/>
    <property type="match status" value="2"/>
</dbReference>
<sequence>MDRWNSDQTLRLKHEISLETVHLRDRHRHRSLQNEKIQQPLQSISDDEEHIITTVGQALNNGTDHEKNQSLQRLEDLIDKLVDDQDRYQRVTAYMYNQGVFLQICGCLLQDNDRDVTISYLIAMSLYSTLPETITEELFKGPLVPRLVSFLNKDDLEIVRLVSVILSNFSSESQPRRDFLNSFQPLPSLFSFLQAFPDSKNSLDFVYPFFFFATLCTDQRRPLKSRNDDCTWNDPELFIEDKVQNQISTFLPQSERIDLGPPLIEDVGKEQIWEDPYPPYLNSEDYKWVDLYGELVAEVENELEELYDSSQQFQDATSEILLMKALQRRNMSLSSEIHEHILVVLRTRLFSYHSIPTTPAFLVDLTKTNHNIALIPSLTLIGNVVKHSADFTASLCAAGLVESLTRIIKYKSYLGVRFEAMWVLSHLAKFVEGCQSVFSTVSLPSYAAFLVSEPPRLQIQTAHFFLSIAETTQLLSTQHQETFLDSSVITYSLRLLQKTSRTSLILLTLQLFHSVLLVGESLAKHTNMKSHIDSPNVAVERALNRNAAGILTSLIHQHNQEVNQLAESIVTQFFAPFLQEDPMLTD</sequence>
<dbReference type="InterPro" id="IPR016024">
    <property type="entry name" value="ARM-type_fold"/>
</dbReference>
<dbReference type="SUPFAM" id="SSF48371">
    <property type="entry name" value="ARM repeat"/>
    <property type="match status" value="1"/>
</dbReference>